<dbReference type="PROSITE" id="PS51864">
    <property type="entry name" value="ASTACIN"/>
    <property type="match status" value="1"/>
</dbReference>
<feature type="binding site" evidence="14">
    <location>
        <position position="83"/>
    </location>
    <ligand>
        <name>Zn(2+)</name>
        <dbReference type="ChEBI" id="CHEBI:29105"/>
        <note>catalytic</note>
    </ligand>
</feature>
<sequence length="336" mass="37737">MRSPDRLKEVFKKATQYWMRYTCINFTENSSAKDKIQVMRDRYGGCSSELGRRGGTQGLWLGDNCMSLRSATHELGHALGLIHTQSRPDRDEAVFVNTENIKGGGKNGDYAKEDKNLVETYGLPYDYGSIMHYDAYSNAIDKKKPAIMPKDELYIRTLGSPSLSYYDKILINKHYGCMENCNATNSIQCANYGFPNPRNCSECICPDGYGGPKCDQRPKGCGKVIRATSSSPRKFSAFVGELKDGQERRECHYWIQAPKGKRIEFKILTVVDWASCGGCFTGGVEIKAKADPRLTGYRYCAPEDKRFTVVSESNLVPVIAYNQGNVFEATIQYRVV</sequence>
<comment type="caution">
    <text evidence="13">Lacks conserved residue(s) required for the propagation of feature annotation.</text>
</comment>
<dbReference type="GO" id="GO:0006508">
    <property type="term" value="P:proteolysis"/>
    <property type="evidence" value="ECO:0007669"/>
    <property type="project" value="UniProtKB-KW"/>
</dbReference>
<dbReference type="InterPro" id="IPR001506">
    <property type="entry name" value="Peptidase_M12A"/>
</dbReference>
<keyword evidence="19" id="KW-1185">Reference proteome</keyword>
<dbReference type="GO" id="GO:0008270">
    <property type="term" value="F:zinc ion binding"/>
    <property type="evidence" value="ECO:0007669"/>
    <property type="project" value="UniProtKB-UniRule"/>
</dbReference>
<organism evidence="18 19">
    <name type="scientific">Ancylostoma ceylanicum</name>
    <dbReference type="NCBI Taxonomy" id="53326"/>
    <lineage>
        <taxon>Eukaryota</taxon>
        <taxon>Metazoa</taxon>
        <taxon>Ecdysozoa</taxon>
        <taxon>Nematoda</taxon>
        <taxon>Chromadorea</taxon>
        <taxon>Rhabditida</taxon>
        <taxon>Rhabditina</taxon>
        <taxon>Rhabditomorpha</taxon>
        <taxon>Strongyloidea</taxon>
        <taxon>Ancylostomatidae</taxon>
        <taxon>Ancylostomatinae</taxon>
        <taxon>Ancylostoma</taxon>
    </lineage>
</organism>
<evidence type="ECO:0000256" key="13">
    <source>
        <dbReference type="PROSITE-ProRule" id="PRU00059"/>
    </source>
</evidence>
<dbReference type="PRINTS" id="PR00480">
    <property type="entry name" value="ASTACIN"/>
</dbReference>
<dbReference type="PROSITE" id="PS01180">
    <property type="entry name" value="CUB"/>
    <property type="match status" value="1"/>
</dbReference>
<accession>A0A016SR58</accession>
<evidence type="ECO:0000256" key="12">
    <source>
        <dbReference type="PIRNR" id="PIRNR036365"/>
    </source>
</evidence>
<keyword evidence="5 14" id="KW-0479">Metal-binding</keyword>
<dbReference type="InterPro" id="IPR024079">
    <property type="entry name" value="MetalloPept_cat_dom_sf"/>
</dbReference>
<evidence type="ECO:0000256" key="8">
    <source>
        <dbReference type="ARBA" id="ARBA00022833"/>
    </source>
</evidence>
<dbReference type="InterPro" id="IPR000859">
    <property type="entry name" value="CUB_dom"/>
</dbReference>
<evidence type="ECO:0000259" key="16">
    <source>
        <dbReference type="PROSITE" id="PS01180"/>
    </source>
</evidence>
<evidence type="ECO:0000256" key="3">
    <source>
        <dbReference type="ARBA" id="ARBA00022536"/>
    </source>
</evidence>
<dbReference type="AlphaFoldDB" id="A0A016SR58"/>
<dbReference type="Proteomes" id="UP000024635">
    <property type="component" value="Unassembled WGS sequence"/>
</dbReference>
<evidence type="ECO:0000259" key="17">
    <source>
        <dbReference type="PROSITE" id="PS51864"/>
    </source>
</evidence>
<feature type="binding site" evidence="14">
    <location>
        <position position="73"/>
    </location>
    <ligand>
        <name>Zn(2+)</name>
        <dbReference type="ChEBI" id="CHEBI:29105"/>
        <note>catalytic</note>
    </ligand>
</feature>
<feature type="active site" evidence="14">
    <location>
        <position position="74"/>
    </location>
</feature>
<feature type="domain" description="Peptidase M12A" evidence="17">
    <location>
        <begin position="1"/>
        <end position="182"/>
    </location>
</feature>
<evidence type="ECO:0000256" key="15">
    <source>
        <dbReference type="RuleBase" id="RU361183"/>
    </source>
</evidence>
<dbReference type="CDD" id="cd04280">
    <property type="entry name" value="ZnMc_astacin_like"/>
    <property type="match status" value="1"/>
</dbReference>
<dbReference type="PIRSF" id="PIRSF036365">
    <property type="entry name" value="Astacin_nematoda"/>
    <property type="match status" value="1"/>
</dbReference>
<keyword evidence="10" id="KW-1015">Disulfide bond</keyword>
<dbReference type="InterPro" id="IPR034035">
    <property type="entry name" value="Astacin-like_dom"/>
</dbReference>
<evidence type="ECO:0000256" key="2">
    <source>
        <dbReference type="ARBA" id="ARBA00022525"/>
    </source>
</evidence>
<evidence type="ECO:0000256" key="10">
    <source>
        <dbReference type="ARBA" id="ARBA00023157"/>
    </source>
</evidence>
<evidence type="ECO:0000256" key="14">
    <source>
        <dbReference type="PROSITE-ProRule" id="PRU01211"/>
    </source>
</evidence>
<feature type="binding site" evidence="14">
    <location>
        <position position="77"/>
    </location>
    <ligand>
        <name>Zn(2+)</name>
        <dbReference type="ChEBI" id="CHEBI:29105"/>
        <note>catalytic</note>
    </ligand>
</feature>
<keyword evidence="2 12" id="KW-0964">Secreted</keyword>
<keyword evidence="4 14" id="KW-0645">Protease</keyword>
<gene>
    <name evidence="18" type="primary">Acey_s0189.g1196</name>
    <name evidence="18" type="ORF">Y032_0189g1196</name>
</gene>
<dbReference type="GO" id="GO:0005576">
    <property type="term" value="C:extracellular region"/>
    <property type="evidence" value="ECO:0007669"/>
    <property type="project" value="UniProtKB-SubCell"/>
</dbReference>
<keyword evidence="8 14" id="KW-0862">Zinc</keyword>
<proteinExistence type="predicted"/>
<dbReference type="OrthoDB" id="5913174at2759"/>
<evidence type="ECO:0000256" key="9">
    <source>
        <dbReference type="ARBA" id="ARBA00023049"/>
    </source>
</evidence>
<comment type="subcellular location">
    <subcellularLocation>
        <location evidence="1 12">Secreted</location>
    </subcellularLocation>
</comment>
<keyword evidence="11" id="KW-0325">Glycoprotein</keyword>
<keyword evidence="9 14" id="KW-0482">Metalloprotease</keyword>
<dbReference type="SMART" id="SM00235">
    <property type="entry name" value="ZnMc"/>
    <property type="match status" value="1"/>
</dbReference>
<dbReference type="GO" id="GO:0018996">
    <property type="term" value="P:molting cycle, collagen and cuticulin-based cuticle"/>
    <property type="evidence" value="ECO:0007669"/>
    <property type="project" value="InterPro"/>
</dbReference>
<dbReference type="InterPro" id="IPR035914">
    <property type="entry name" value="Sperma_CUB_dom_sf"/>
</dbReference>
<dbReference type="Pfam" id="PF01400">
    <property type="entry name" value="Astacin"/>
    <property type="match status" value="1"/>
</dbReference>
<keyword evidence="7 14" id="KW-0378">Hydrolase</keyword>
<dbReference type="SUPFAM" id="SSF55486">
    <property type="entry name" value="Metalloproteases ('zincins'), catalytic domain"/>
    <property type="match status" value="1"/>
</dbReference>
<evidence type="ECO:0000256" key="1">
    <source>
        <dbReference type="ARBA" id="ARBA00004613"/>
    </source>
</evidence>
<dbReference type="EMBL" id="JARK01001525">
    <property type="protein sequence ID" value="EYB92862.1"/>
    <property type="molecule type" value="Genomic_DNA"/>
</dbReference>
<dbReference type="PANTHER" id="PTHR10127">
    <property type="entry name" value="DISCOIDIN, CUB, EGF, LAMININ , AND ZINC METALLOPROTEASE DOMAIN CONTAINING"/>
    <property type="match status" value="1"/>
</dbReference>
<keyword evidence="3" id="KW-0245">EGF-like domain</keyword>
<reference evidence="19" key="1">
    <citation type="journal article" date="2015" name="Nat. Genet.">
        <title>The genome and transcriptome of the zoonotic hookworm Ancylostoma ceylanicum identify infection-specific gene families.</title>
        <authorList>
            <person name="Schwarz E.M."/>
            <person name="Hu Y."/>
            <person name="Antoshechkin I."/>
            <person name="Miller M.M."/>
            <person name="Sternberg P.W."/>
            <person name="Aroian R.V."/>
        </authorList>
    </citation>
    <scope>NUCLEOTIDE SEQUENCE</scope>
    <source>
        <strain evidence="19">HY135</strain>
    </source>
</reference>
<evidence type="ECO:0000313" key="18">
    <source>
        <dbReference type="EMBL" id="EYB92862.1"/>
    </source>
</evidence>
<evidence type="ECO:0000256" key="7">
    <source>
        <dbReference type="ARBA" id="ARBA00022801"/>
    </source>
</evidence>
<dbReference type="SUPFAM" id="SSF49854">
    <property type="entry name" value="Spermadhesin, CUB domain"/>
    <property type="match status" value="1"/>
</dbReference>
<comment type="caution">
    <text evidence="18">The sequence shown here is derived from an EMBL/GenBank/DDBJ whole genome shotgun (WGS) entry which is preliminary data.</text>
</comment>
<feature type="domain" description="CUB" evidence="16">
    <location>
        <begin position="221"/>
        <end position="336"/>
    </location>
</feature>
<dbReference type="InterPro" id="IPR017050">
    <property type="entry name" value="Metallopeptidase_nem"/>
</dbReference>
<dbReference type="InterPro" id="IPR006026">
    <property type="entry name" value="Peptidase_Metallo"/>
</dbReference>
<evidence type="ECO:0000256" key="4">
    <source>
        <dbReference type="ARBA" id="ARBA00022670"/>
    </source>
</evidence>
<evidence type="ECO:0000256" key="6">
    <source>
        <dbReference type="ARBA" id="ARBA00022729"/>
    </source>
</evidence>
<dbReference type="PANTHER" id="PTHR10127:SF793">
    <property type="entry name" value="ZINC METALLOPROTEINASE NAS-31"/>
    <property type="match status" value="1"/>
</dbReference>
<evidence type="ECO:0000256" key="11">
    <source>
        <dbReference type="ARBA" id="ARBA00023180"/>
    </source>
</evidence>
<dbReference type="GO" id="GO:0004222">
    <property type="term" value="F:metalloendopeptidase activity"/>
    <property type="evidence" value="ECO:0007669"/>
    <property type="project" value="UniProtKB-UniRule"/>
</dbReference>
<keyword evidence="6" id="KW-0732">Signal</keyword>
<name>A0A016SR58_9BILA</name>
<evidence type="ECO:0000313" key="19">
    <source>
        <dbReference type="Proteomes" id="UP000024635"/>
    </source>
</evidence>
<dbReference type="Gene3D" id="3.40.390.10">
    <property type="entry name" value="Collagenase (Catalytic Domain)"/>
    <property type="match status" value="1"/>
</dbReference>
<comment type="cofactor">
    <cofactor evidence="14 15">
        <name>Zn(2+)</name>
        <dbReference type="ChEBI" id="CHEBI:29105"/>
    </cofactor>
    <text evidence="14 15">Binds 1 zinc ion per subunit.</text>
</comment>
<protein>
    <recommendedName>
        <fullName evidence="12">Zinc metalloproteinase</fullName>
    </recommendedName>
</protein>
<evidence type="ECO:0000256" key="5">
    <source>
        <dbReference type="ARBA" id="ARBA00022723"/>
    </source>
</evidence>